<dbReference type="AlphaFoldDB" id="A0A9D2GU79"/>
<comment type="similarity">
    <text evidence="5">Belongs to the class I-like SAM-binding methyltransferase superfamily. TRM61 family.</text>
</comment>
<reference evidence="8" key="2">
    <citation type="submission" date="2021-04" db="EMBL/GenBank/DDBJ databases">
        <authorList>
            <person name="Gilroy R."/>
        </authorList>
    </citation>
    <scope>NUCLEOTIDE SEQUENCE</scope>
    <source>
        <strain evidence="8">ChiW4-1371</strain>
    </source>
</reference>
<feature type="binding site" evidence="6">
    <location>
        <position position="171"/>
    </location>
    <ligand>
        <name>S-adenosyl-L-methionine</name>
        <dbReference type="ChEBI" id="CHEBI:59789"/>
    </ligand>
</feature>
<dbReference type="GO" id="GO:0160107">
    <property type="term" value="F:tRNA (adenine(58)-N1)-methyltransferase activity"/>
    <property type="evidence" value="ECO:0007669"/>
    <property type="project" value="UniProtKB-EC"/>
</dbReference>
<dbReference type="PANTHER" id="PTHR12133:SF1">
    <property type="entry name" value="TRNA (ADENINE(58)-N(1))-METHYLTRANSFERASE, MITOCHONDRIAL"/>
    <property type="match status" value="1"/>
</dbReference>
<evidence type="ECO:0000313" key="8">
    <source>
        <dbReference type="EMBL" id="HIZ88795.1"/>
    </source>
</evidence>
<dbReference type="EC" id="2.1.1.220" evidence="5"/>
<evidence type="ECO:0000259" key="7">
    <source>
        <dbReference type="Pfam" id="PF08704"/>
    </source>
</evidence>
<dbReference type="Proteomes" id="UP000824176">
    <property type="component" value="Unassembled WGS sequence"/>
</dbReference>
<organism evidence="8 9">
    <name type="scientific">Candidatus Mucispirillum faecigallinarum</name>
    <dbReference type="NCBI Taxonomy" id="2838699"/>
    <lineage>
        <taxon>Bacteria</taxon>
        <taxon>Pseudomonadati</taxon>
        <taxon>Deferribacterota</taxon>
        <taxon>Deferribacteres</taxon>
        <taxon>Deferribacterales</taxon>
        <taxon>Mucispirillaceae</taxon>
        <taxon>Mucispirillum</taxon>
    </lineage>
</organism>
<dbReference type="Gene3D" id="3.40.50.150">
    <property type="entry name" value="Vaccinia Virus protein VP39"/>
    <property type="match status" value="1"/>
</dbReference>
<name>A0A9D2GU79_9BACT</name>
<dbReference type="SUPFAM" id="SSF53335">
    <property type="entry name" value="S-adenosyl-L-methionine-dependent methyltransferases"/>
    <property type="match status" value="1"/>
</dbReference>
<dbReference type="PIRSF" id="PIRSF017269">
    <property type="entry name" value="GCD14"/>
    <property type="match status" value="1"/>
</dbReference>
<proteinExistence type="inferred from homology"/>
<protein>
    <recommendedName>
        <fullName evidence="5">tRNA (adenine(58)-N(1))-methyltransferase TrmI</fullName>
        <ecNumber evidence="5">2.1.1.220</ecNumber>
    </recommendedName>
</protein>
<evidence type="ECO:0000256" key="1">
    <source>
        <dbReference type="ARBA" id="ARBA00022603"/>
    </source>
</evidence>
<dbReference type="InterPro" id="IPR029063">
    <property type="entry name" value="SAM-dependent_MTases_sf"/>
</dbReference>
<dbReference type="Pfam" id="PF14801">
    <property type="entry name" value="TrmI-like_N"/>
    <property type="match status" value="1"/>
</dbReference>
<dbReference type="Pfam" id="PF08704">
    <property type="entry name" value="GCD14"/>
    <property type="match status" value="1"/>
</dbReference>
<keyword evidence="2 5" id="KW-0808">Transferase</keyword>
<keyword evidence="3 5" id="KW-0949">S-adenosyl-L-methionine</keyword>
<evidence type="ECO:0000256" key="3">
    <source>
        <dbReference type="ARBA" id="ARBA00022691"/>
    </source>
</evidence>
<comment type="function">
    <text evidence="5">Catalyzes the S-adenosyl-L-methionine-dependent formation of N(1)-methyladenine at position 58 (m1A58) in tRNA.</text>
</comment>
<feature type="domain" description="tRNA (adenine(58)-N(1))-methyltransferase catalytic subunit TRM61 C-terminal" evidence="7">
    <location>
        <begin position="61"/>
        <end position="233"/>
    </location>
</feature>
<dbReference type="InterPro" id="IPR014816">
    <property type="entry name" value="tRNA_MeTrfase_Gcd14"/>
</dbReference>
<evidence type="ECO:0000256" key="6">
    <source>
        <dbReference type="PIRSR" id="PIRSR017269-1"/>
    </source>
</evidence>
<feature type="binding site" evidence="6">
    <location>
        <position position="126"/>
    </location>
    <ligand>
        <name>S-adenosyl-L-methionine</name>
        <dbReference type="ChEBI" id="CHEBI:59789"/>
    </ligand>
</feature>
<evidence type="ECO:0000256" key="5">
    <source>
        <dbReference type="PIRNR" id="PIRNR017269"/>
    </source>
</evidence>
<keyword evidence="1 5" id="KW-0489">Methyltransferase</keyword>
<reference evidence="8" key="1">
    <citation type="journal article" date="2021" name="PeerJ">
        <title>Extensive microbial diversity within the chicken gut microbiome revealed by metagenomics and culture.</title>
        <authorList>
            <person name="Gilroy R."/>
            <person name="Ravi A."/>
            <person name="Getino M."/>
            <person name="Pursley I."/>
            <person name="Horton D.L."/>
            <person name="Alikhan N.F."/>
            <person name="Baker D."/>
            <person name="Gharbi K."/>
            <person name="Hall N."/>
            <person name="Watson M."/>
            <person name="Adriaenssens E.M."/>
            <person name="Foster-Nyarko E."/>
            <person name="Jarju S."/>
            <person name="Secka A."/>
            <person name="Antonio M."/>
            <person name="Oren A."/>
            <person name="Chaudhuri R.R."/>
            <person name="La Ragione R."/>
            <person name="Hildebrand F."/>
            <person name="Pallen M.J."/>
        </authorList>
    </citation>
    <scope>NUCLEOTIDE SEQUENCE</scope>
    <source>
        <strain evidence="8">ChiW4-1371</strain>
    </source>
</reference>
<comment type="catalytic activity">
    <reaction evidence="5">
        <text>adenosine(58) in tRNA + S-adenosyl-L-methionine = N(1)-methyladenosine(58) in tRNA + S-adenosyl-L-homocysteine + H(+)</text>
        <dbReference type="Rhea" id="RHEA:43152"/>
        <dbReference type="Rhea" id="RHEA-COMP:10365"/>
        <dbReference type="Rhea" id="RHEA-COMP:10366"/>
        <dbReference type="ChEBI" id="CHEBI:15378"/>
        <dbReference type="ChEBI" id="CHEBI:57856"/>
        <dbReference type="ChEBI" id="CHEBI:59789"/>
        <dbReference type="ChEBI" id="CHEBI:74411"/>
        <dbReference type="ChEBI" id="CHEBI:74491"/>
        <dbReference type="EC" id="2.1.1.220"/>
    </reaction>
</comment>
<gene>
    <name evidence="8" type="ORF">H9804_02525</name>
</gene>
<dbReference type="PANTHER" id="PTHR12133">
    <property type="entry name" value="TRNA (ADENINE(58)-N(1))-METHYLTRANSFERASE"/>
    <property type="match status" value="1"/>
</dbReference>
<comment type="caution">
    <text evidence="8">The sequence shown here is derived from an EMBL/GenBank/DDBJ whole genome shotgun (WGS) entry which is preliminary data.</text>
</comment>
<dbReference type="GO" id="GO:0030488">
    <property type="term" value="P:tRNA methylation"/>
    <property type="evidence" value="ECO:0007669"/>
    <property type="project" value="InterPro"/>
</dbReference>
<dbReference type="InterPro" id="IPR049470">
    <property type="entry name" value="TRM61_C"/>
</dbReference>
<dbReference type="PROSITE" id="PS51620">
    <property type="entry name" value="SAM_TRM61"/>
    <property type="match status" value="1"/>
</dbReference>
<dbReference type="Gene3D" id="3.10.330.20">
    <property type="match status" value="1"/>
</dbReference>
<evidence type="ECO:0000256" key="2">
    <source>
        <dbReference type="ARBA" id="ARBA00022679"/>
    </source>
</evidence>
<dbReference type="GO" id="GO:0031515">
    <property type="term" value="C:tRNA (m1A) methyltransferase complex"/>
    <property type="evidence" value="ECO:0007669"/>
    <property type="project" value="UniProtKB-UniRule"/>
</dbReference>
<evidence type="ECO:0000313" key="9">
    <source>
        <dbReference type="Proteomes" id="UP000824176"/>
    </source>
</evidence>
<comment type="subunit">
    <text evidence="5">Homotetramer composed of a dimer of dimers.</text>
</comment>
<dbReference type="EMBL" id="DXAQ01000036">
    <property type="protein sequence ID" value="HIZ88795.1"/>
    <property type="molecule type" value="Genomic_DNA"/>
</dbReference>
<accession>A0A9D2GU79</accession>
<keyword evidence="4 5" id="KW-0819">tRNA processing</keyword>
<evidence type="ECO:0000256" key="4">
    <source>
        <dbReference type="ARBA" id="ARBA00022694"/>
    </source>
</evidence>
<sequence>MFEFNSLVVLSDKKDKQYMVTLKEGARFSTQYGYIEHNDIAALDEGDIIKSTLGHPYLVYKPTYMDFVMNIKRQAQIIYPKDAAAMLMWCDVAPNQKILESGIGQGALSLAILRALAGTGSLTSYEIRADFAEQSAKFIAQFLGEKPANHTIEVRSIYDGIDGTYDRVLLDLPEPWHVVPHLKTGLKNGGLIVAYLPTILQVKTYVDALKESKYFSDIETAEFTRRPWKVDGMSVRPEMWIYNHSAFLISARKLKTID</sequence>